<name>A0A0F9F8C9_9ZZZZ</name>
<protein>
    <recommendedName>
        <fullName evidence="1">Uroporphyrinogen decarboxylase (URO-D) domain-containing protein</fullName>
    </recommendedName>
</protein>
<dbReference type="SUPFAM" id="SSF51726">
    <property type="entry name" value="UROD/MetE-like"/>
    <property type="match status" value="1"/>
</dbReference>
<dbReference type="PANTHER" id="PTHR47099:SF1">
    <property type="entry name" value="METHYLCOBAMIDE:COM METHYLTRANSFERASE MTBA"/>
    <property type="match status" value="1"/>
</dbReference>
<reference evidence="2" key="1">
    <citation type="journal article" date="2015" name="Nature">
        <title>Complex archaea that bridge the gap between prokaryotes and eukaryotes.</title>
        <authorList>
            <person name="Spang A."/>
            <person name="Saw J.H."/>
            <person name="Jorgensen S.L."/>
            <person name="Zaremba-Niedzwiedzka K."/>
            <person name="Martijn J."/>
            <person name="Lind A.E."/>
            <person name="van Eijk R."/>
            <person name="Schleper C."/>
            <person name="Guy L."/>
            <person name="Ettema T.J."/>
        </authorList>
    </citation>
    <scope>NUCLEOTIDE SEQUENCE</scope>
</reference>
<feature type="domain" description="Uroporphyrinogen decarboxylase (URO-D)" evidence="1">
    <location>
        <begin position="68"/>
        <end position="222"/>
    </location>
</feature>
<dbReference type="Pfam" id="PF01208">
    <property type="entry name" value="URO-D"/>
    <property type="match status" value="1"/>
</dbReference>
<dbReference type="GO" id="GO:0004853">
    <property type="term" value="F:uroporphyrinogen decarboxylase activity"/>
    <property type="evidence" value="ECO:0007669"/>
    <property type="project" value="InterPro"/>
</dbReference>
<dbReference type="PANTHER" id="PTHR47099">
    <property type="entry name" value="METHYLCOBAMIDE:COM METHYLTRANSFERASE MTBA"/>
    <property type="match status" value="1"/>
</dbReference>
<proteinExistence type="predicted"/>
<gene>
    <name evidence="2" type="ORF">LCGC14_2274960</name>
</gene>
<dbReference type="GO" id="GO:0006779">
    <property type="term" value="P:porphyrin-containing compound biosynthetic process"/>
    <property type="evidence" value="ECO:0007669"/>
    <property type="project" value="InterPro"/>
</dbReference>
<dbReference type="Gene3D" id="3.20.20.210">
    <property type="match status" value="1"/>
</dbReference>
<dbReference type="InterPro" id="IPR038071">
    <property type="entry name" value="UROD/MetE-like_sf"/>
</dbReference>
<dbReference type="PROSITE" id="PS51257">
    <property type="entry name" value="PROKAR_LIPOPROTEIN"/>
    <property type="match status" value="1"/>
</dbReference>
<dbReference type="AlphaFoldDB" id="A0A0F9F8C9"/>
<evidence type="ECO:0000313" key="2">
    <source>
        <dbReference type="EMBL" id="KKL53485.1"/>
    </source>
</evidence>
<accession>A0A0F9F8C9</accession>
<sequence length="229" mass="23877">MSRKLFMDAVVRANASGEAVFGTGTSIACRELMDEVGAHFPEAHLEAAKMAELAAAGHTVLGLGKTRGIIERLTEVTLAFGRAQIDAGADCLLLGDHATRDLCSPAAYAEFLQDVHDRVARELDVPVILHICGDTSDRIGMIARTAVACFHWDTKTGRPETVRELAGSELALMGGISNYWLLDATPAEIAADAAAAAKGDTDIVGPECAVPLGTPLANLKAIAGAGCNP</sequence>
<dbReference type="InterPro" id="IPR000257">
    <property type="entry name" value="Uroporphyrinogen_deCOase"/>
</dbReference>
<dbReference type="InterPro" id="IPR052024">
    <property type="entry name" value="Methanogen_methyltrans"/>
</dbReference>
<evidence type="ECO:0000259" key="1">
    <source>
        <dbReference type="Pfam" id="PF01208"/>
    </source>
</evidence>
<dbReference type="EMBL" id="LAZR01031527">
    <property type="protein sequence ID" value="KKL53485.1"/>
    <property type="molecule type" value="Genomic_DNA"/>
</dbReference>
<organism evidence="2">
    <name type="scientific">marine sediment metagenome</name>
    <dbReference type="NCBI Taxonomy" id="412755"/>
    <lineage>
        <taxon>unclassified sequences</taxon>
        <taxon>metagenomes</taxon>
        <taxon>ecological metagenomes</taxon>
    </lineage>
</organism>
<comment type="caution">
    <text evidence="2">The sequence shown here is derived from an EMBL/GenBank/DDBJ whole genome shotgun (WGS) entry which is preliminary data.</text>
</comment>